<evidence type="ECO:0000313" key="15">
    <source>
        <dbReference type="Proteomes" id="UP000095280"/>
    </source>
</evidence>
<feature type="transmembrane region" description="Helical" evidence="13">
    <location>
        <begin position="437"/>
        <end position="458"/>
    </location>
</feature>
<dbReference type="GO" id="GO:0008076">
    <property type="term" value="C:voltage-gated potassium channel complex"/>
    <property type="evidence" value="ECO:0007669"/>
    <property type="project" value="InterPro"/>
</dbReference>
<evidence type="ECO:0000256" key="1">
    <source>
        <dbReference type="ARBA" id="ARBA00004141"/>
    </source>
</evidence>
<keyword evidence="5" id="KW-0631">Potassium channel</keyword>
<evidence type="ECO:0000256" key="8">
    <source>
        <dbReference type="ARBA" id="ARBA00022989"/>
    </source>
</evidence>
<evidence type="ECO:0000256" key="4">
    <source>
        <dbReference type="ARBA" id="ARBA00022692"/>
    </source>
</evidence>
<dbReference type="GO" id="GO:0051260">
    <property type="term" value="P:protein homooligomerization"/>
    <property type="evidence" value="ECO:0007669"/>
    <property type="project" value="InterPro"/>
</dbReference>
<dbReference type="Gene3D" id="3.30.710.10">
    <property type="entry name" value="Potassium Channel Kv1.1, Chain A"/>
    <property type="match status" value="1"/>
</dbReference>
<dbReference type="InterPro" id="IPR000210">
    <property type="entry name" value="BTB/POZ_dom"/>
</dbReference>
<dbReference type="PANTHER" id="PTHR11537">
    <property type="entry name" value="VOLTAGE-GATED POTASSIUM CHANNEL"/>
    <property type="match status" value="1"/>
</dbReference>
<dbReference type="Gene3D" id="1.20.120.350">
    <property type="entry name" value="Voltage-gated potassium channels. Chain C"/>
    <property type="match status" value="1"/>
</dbReference>
<protein>
    <submittedName>
        <fullName evidence="16">BTB domain-containing protein</fullName>
    </submittedName>
</protein>
<keyword evidence="6" id="KW-0851">Voltage-gated channel</keyword>
<dbReference type="SUPFAM" id="SSF54695">
    <property type="entry name" value="POZ domain"/>
    <property type="match status" value="1"/>
</dbReference>
<dbReference type="Pfam" id="PF02214">
    <property type="entry name" value="BTB_2"/>
    <property type="match status" value="1"/>
</dbReference>
<evidence type="ECO:0000256" key="13">
    <source>
        <dbReference type="SAM" id="Phobius"/>
    </source>
</evidence>
<evidence type="ECO:0000256" key="9">
    <source>
        <dbReference type="ARBA" id="ARBA00023065"/>
    </source>
</evidence>
<dbReference type="GO" id="GO:0005251">
    <property type="term" value="F:delayed rectifier potassium channel activity"/>
    <property type="evidence" value="ECO:0007669"/>
    <property type="project" value="TreeGrafter"/>
</dbReference>
<evidence type="ECO:0000256" key="10">
    <source>
        <dbReference type="ARBA" id="ARBA00023136"/>
    </source>
</evidence>
<evidence type="ECO:0000259" key="14">
    <source>
        <dbReference type="SMART" id="SM00225"/>
    </source>
</evidence>
<dbReference type="InterPro" id="IPR005821">
    <property type="entry name" value="Ion_trans_dom"/>
</dbReference>
<keyword evidence="3" id="KW-0633">Potassium transport</keyword>
<dbReference type="WBParaSite" id="maker-uti_cns_0001884-snap-gene-0.5-mRNA-1">
    <property type="protein sequence ID" value="maker-uti_cns_0001884-snap-gene-0.5-mRNA-1"/>
    <property type="gene ID" value="maker-uti_cns_0001884-snap-gene-0.5"/>
</dbReference>
<evidence type="ECO:0000256" key="5">
    <source>
        <dbReference type="ARBA" id="ARBA00022826"/>
    </source>
</evidence>
<feature type="region of interest" description="Disordered" evidence="12">
    <location>
        <begin position="26"/>
        <end position="62"/>
    </location>
</feature>
<evidence type="ECO:0000256" key="7">
    <source>
        <dbReference type="ARBA" id="ARBA00022958"/>
    </source>
</evidence>
<dbReference type="Pfam" id="PF00520">
    <property type="entry name" value="Ion_trans"/>
    <property type="match status" value="1"/>
</dbReference>
<comment type="subcellular location">
    <subcellularLocation>
        <location evidence="1">Membrane</location>
        <topology evidence="1">Multi-pass membrane protein</topology>
    </subcellularLocation>
</comment>
<evidence type="ECO:0000256" key="2">
    <source>
        <dbReference type="ARBA" id="ARBA00022448"/>
    </source>
</evidence>
<keyword evidence="15" id="KW-1185">Reference proteome</keyword>
<dbReference type="Gene3D" id="1.10.287.70">
    <property type="match status" value="1"/>
</dbReference>
<dbReference type="PRINTS" id="PR01491">
    <property type="entry name" value="KVCHANNEL"/>
</dbReference>
<keyword evidence="11" id="KW-0407">Ion channel</keyword>
<dbReference type="PRINTS" id="PR00169">
    <property type="entry name" value="KCHANNEL"/>
</dbReference>
<dbReference type="AlphaFoldDB" id="A0A1I8GGE2"/>
<keyword evidence="9" id="KW-0406">Ion transport</keyword>
<dbReference type="PRINTS" id="PR01496">
    <property type="entry name" value="SHAKERCHANEL"/>
</dbReference>
<dbReference type="InterPro" id="IPR003968">
    <property type="entry name" value="K_chnl_volt-dep_Kv"/>
</dbReference>
<dbReference type="FunFam" id="1.10.287.70:FF:000002">
    <property type="entry name" value="Potassium voltage-gated channel subfamily a member"/>
    <property type="match status" value="1"/>
</dbReference>
<dbReference type="InterPro" id="IPR003972">
    <property type="entry name" value="K_chnl_volt-dep_Kv1"/>
</dbReference>
<evidence type="ECO:0000256" key="11">
    <source>
        <dbReference type="ARBA" id="ARBA00023303"/>
    </source>
</evidence>
<dbReference type="InterPro" id="IPR011333">
    <property type="entry name" value="SKP1/BTB/POZ_sf"/>
</dbReference>
<keyword evidence="2" id="KW-0813">Transport</keyword>
<name>A0A1I8GGE2_9PLAT</name>
<keyword evidence="7" id="KW-0630">Potassium</keyword>
<feature type="transmembrane region" description="Helical" evidence="13">
    <location>
        <begin position="408"/>
        <end position="425"/>
    </location>
</feature>
<dbReference type="Proteomes" id="UP000095280">
    <property type="component" value="Unplaced"/>
</dbReference>
<dbReference type="SMART" id="SM00225">
    <property type="entry name" value="BTB"/>
    <property type="match status" value="1"/>
</dbReference>
<sequence>MYSFLRVAQRGKSRRCKKSAAAAAAEAACPEPDDASKTNANAADSGTTASAPHQPHHQHRSAVVDGVAGSLRRQESSCDSGCQRVSINVAGEIFETQLRTLRRFPGTLLGNDQKRLQYWDASRGQYFFDRHRPSFAAILNYYQSGGRLRRPNEVPEEVFYEELRFFQLDEAVIRSFLVSEGYSQLTVRHWSQPSWRTSLFSALHYPKTTKFGRLLVAPSVAIIILSVALHCLHSQPDPCTAADGTGEDGNRSSAASTRYLPLVFGPKQMSISSNSLWFTRLEFACVSWFALEFCIKVAVCPLPRTHLVRSAAVWLDAISFTPYFISVAMETLGRFCADSGLMRALHFSHVLRIFKLYRYVTGMQILGRTLRMSIRELTMFLFFVGVSVVLFASAIHQAEGAVHRQFQSIPHAFWWAVISLCTVGYGDAVPRTLVGKLIGSACVVAGVMTVALPVPVIVTNFNSVYRRTVLSKRVQNRPELLHKKLLHPVKCCAIRSSADIVE</sequence>
<keyword evidence="8 13" id="KW-1133">Transmembrane helix</keyword>
<dbReference type="InterPro" id="IPR027359">
    <property type="entry name" value="Volt_channel_dom_sf"/>
</dbReference>
<dbReference type="SUPFAM" id="SSF81324">
    <property type="entry name" value="Voltage-gated potassium channels"/>
    <property type="match status" value="1"/>
</dbReference>
<organism evidence="15 16">
    <name type="scientific">Macrostomum lignano</name>
    <dbReference type="NCBI Taxonomy" id="282301"/>
    <lineage>
        <taxon>Eukaryota</taxon>
        <taxon>Metazoa</taxon>
        <taxon>Spiralia</taxon>
        <taxon>Lophotrochozoa</taxon>
        <taxon>Platyhelminthes</taxon>
        <taxon>Rhabditophora</taxon>
        <taxon>Macrostomorpha</taxon>
        <taxon>Macrostomida</taxon>
        <taxon>Macrostomidae</taxon>
        <taxon>Macrostomum</taxon>
    </lineage>
</organism>
<evidence type="ECO:0000256" key="6">
    <source>
        <dbReference type="ARBA" id="ARBA00022882"/>
    </source>
</evidence>
<feature type="transmembrane region" description="Helical" evidence="13">
    <location>
        <begin position="377"/>
        <end position="396"/>
    </location>
</feature>
<keyword evidence="10 13" id="KW-0472">Membrane</keyword>
<evidence type="ECO:0000256" key="12">
    <source>
        <dbReference type="SAM" id="MobiDB-lite"/>
    </source>
</evidence>
<dbReference type="InterPro" id="IPR003131">
    <property type="entry name" value="T1-type_BTB"/>
</dbReference>
<evidence type="ECO:0000256" key="3">
    <source>
        <dbReference type="ARBA" id="ARBA00022538"/>
    </source>
</evidence>
<reference evidence="16" key="1">
    <citation type="submission" date="2016-11" db="UniProtKB">
        <authorList>
            <consortium name="WormBaseParasite"/>
        </authorList>
    </citation>
    <scope>IDENTIFICATION</scope>
</reference>
<dbReference type="InterPro" id="IPR028325">
    <property type="entry name" value="VG_K_chnl"/>
</dbReference>
<accession>A0A1I8GGE2</accession>
<proteinExistence type="predicted"/>
<feature type="compositionally biased region" description="Polar residues" evidence="12">
    <location>
        <begin position="37"/>
        <end position="51"/>
    </location>
</feature>
<evidence type="ECO:0000313" key="16">
    <source>
        <dbReference type="WBParaSite" id="maker-uti_cns_0001884-snap-gene-0.5-mRNA-1"/>
    </source>
</evidence>
<feature type="domain" description="BTB" evidence="14">
    <location>
        <begin position="83"/>
        <end position="181"/>
    </location>
</feature>
<dbReference type="GO" id="GO:0001508">
    <property type="term" value="P:action potential"/>
    <property type="evidence" value="ECO:0007669"/>
    <property type="project" value="TreeGrafter"/>
</dbReference>
<dbReference type="PANTHER" id="PTHR11537:SF113">
    <property type="entry name" value="POTASSIUM VOLTAGE-GATED CHANNEL PROTEIN SHAKER"/>
    <property type="match status" value="1"/>
</dbReference>
<keyword evidence="4 13" id="KW-0812">Transmembrane</keyword>